<comment type="caution">
    <text evidence="3">The sequence shown here is derived from an EMBL/GenBank/DDBJ whole genome shotgun (WGS) entry which is preliminary data.</text>
</comment>
<dbReference type="Gene3D" id="3.40.930.10">
    <property type="entry name" value="Mannitol-specific EII, Chain A"/>
    <property type="match status" value="1"/>
</dbReference>
<dbReference type="Pfam" id="PF00359">
    <property type="entry name" value="PTS_EIIA_2"/>
    <property type="match status" value="1"/>
</dbReference>
<name>A0A0R1QSB1_9LACO</name>
<dbReference type="InterPro" id="IPR002178">
    <property type="entry name" value="PTS_EIIA_type-2_dom"/>
</dbReference>
<protein>
    <recommendedName>
        <fullName evidence="2">PTS EIIA type-2 domain-containing protein</fullName>
    </recommendedName>
</protein>
<dbReference type="OrthoDB" id="3710983at2"/>
<dbReference type="PANTHER" id="PTHR47738">
    <property type="entry name" value="PTS SYSTEM FRUCTOSE-LIKE EIIA COMPONENT-RELATED"/>
    <property type="match status" value="1"/>
</dbReference>
<evidence type="ECO:0000256" key="1">
    <source>
        <dbReference type="SAM" id="Phobius"/>
    </source>
</evidence>
<dbReference type="PROSITE" id="PS51094">
    <property type="entry name" value="PTS_EIIA_TYPE_2"/>
    <property type="match status" value="1"/>
</dbReference>
<sequence>MGGLKDLLKETRTHLMTGVSYMIPFVVAGGILLALSVLLSGKSVVGPKFKDQLIQREIMSGTAFGRVAIPHSFEMTAFRTEGYIVIAPKGITWNAEHTHVKLVFLLAVNKDNKSTYRNVFDGLSQVAVDAENLAKLIKAHSYEEFVETLVTLENQ</sequence>
<dbReference type="SUPFAM" id="SSF55804">
    <property type="entry name" value="Phoshotransferase/anion transport protein"/>
    <property type="match status" value="1"/>
</dbReference>
<feature type="domain" description="PTS EIIA type-2" evidence="2">
    <location>
        <begin position="6"/>
        <end position="152"/>
    </location>
</feature>
<organism evidence="3 4">
    <name type="scientific">Lacticaseibacillus manihotivorans DSM 13343 = JCM 12514</name>
    <dbReference type="NCBI Taxonomy" id="1423769"/>
    <lineage>
        <taxon>Bacteria</taxon>
        <taxon>Bacillati</taxon>
        <taxon>Bacillota</taxon>
        <taxon>Bacilli</taxon>
        <taxon>Lactobacillales</taxon>
        <taxon>Lactobacillaceae</taxon>
        <taxon>Lacticaseibacillus</taxon>
    </lineage>
</organism>
<dbReference type="InterPro" id="IPR051541">
    <property type="entry name" value="PTS_SugarTrans_NitroReg"/>
</dbReference>
<keyword evidence="1" id="KW-0812">Transmembrane</keyword>
<keyword evidence="1" id="KW-0472">Membrane</keyword>
<evidence type="ECO:0000259" key="2">
    <source>
        <dbReference type="PROSITE" id="PS51094"/>
    </source>
</evidence>
<reference evidence="3 4" key="1">
    <citation type="journal article" date="2015" name="Genome Announc.">
        <title>Expanding the biotechnology potential of lactobacilli through comparative genomics of 213 strains and associated genera.</title>
        <authorList>
            <person name="Sun Z."/>
            <person name="Harris H.M."/>
            <person name="McCann A."/>
            <person name="Guo C."/>
            <person name="Argimon S."/>
            <person name="Zhang W."/>
            <person name="Yang X."/>
            <person name="Jeffery I.B."/>
            <person name="Cooney J.C."/>
            <person name="Kagawa T.F."/>
            <person name="Liu W."/>
            <person name="Song Y."/>
            <person name="Salvetti E."/>
            <person name="Wrobel A."/>
            <person name="Rasinkangas P."/>
            <person name="Parkhill J."/>
            <person name="Rea M.C."/>
            <person name="O'Sullivan O."/>
            <person name="Ritari J."/>
            <person name="Douillard F.P."/>
            <person name="Paul Ross R."/>
            <person name="Yang R."/>
            <person name="Briner A.E."/>
            <person name="Felis G.E."/>
            <person name="de Vos W.M."/>
            <person name="Barrangou R."/>
            <person name="Klaenhammer T.R."/>
            <person name="Caufield P.W."/>
            <person name="Cui Y."/>
            <person name="Zhang H."/>
            <person name="O'Toole P.W."/>
        </authorList>
    </citation>
    <scope>NUCLEOTIDE SEQUENCE [LARGE SCALE GENOMIC DNA]</scope>
    <source>
        <strain evidence="3 4">DSM 13343</strain>
    </source>
</reference>
<evidence type="ECO:0000313" key="4">
    <source>
        <dbReference type="Proteomes" id="UP000051790"/>
    </source>
</evidence>
<dbReference type="InterPro" id="IPR016152">
    <property type="entry name" value="PTrfase/Anion_transptr"/>
</dbReference>
<dbReference type="EMBL" id="AZEU01000103">
    <property type="protein sequence ID" value="KRL47134.1"/>
    <property type="molecule type" value="Genomic_DNA"/>
</dbReference>
<proteinExistence type="predicted"/>
<gene>
    <name evidence="3" type="ORF">FD01_GL000402</name>
</gene>
<dbReference type="RefSeq" id="WP_054716775.1">
    <property type="nucleotide sequence ID" value="NZ_AZEU01000103.1"/>
</dbReference>
<dbReference type="Proteomes" id="UP000051790">
    <property type="component" value="Unassembled WGS sequence"/>
</dbReference>
<dbReference type="PATRIC" id="fig|1423769.4.peg.430"/>
<dbReference type="AlphaFoldDB" id="A0A0R1QSB1"/>
<accession>A0A0R1QSB1</accession>
<dbReference type="PANTHER" id="PTHR47738:SF2">
    <property type="entry name" value="PTS SYSTEM FRUCTOSE-LIKE EIIA COMPONENT"/>
    <property type="match status" value="1"/>
</dbReference>
<keyword evidence="1" id="KW-1133">Transmembrane helix</keyword>
<feature type="transmembrane region" description="Helical" evidence="1">
    <location>
        <begin position="20"/>
        <end position="40"/>
    </location>
</feature>
<keyword evidence="4" id="KW-1185">Reference proteome</keyword>
<evidence type="ECO:0000313" key="3">
    <source>
        <dbReference type="EMBL" id="KRL47134.1"/>
    </source>
</evidence>